<dbReference type="OrthoDB" id="297496at2759"/>
<dbReference type="KEGG" id="dya:Dyak_GE24425"/>
<organism evidence="15 16">
    <name type="scientific">Drosophila yakuba</name>
    <name type="common">Fruit fly</name>
    <dbReference type="NCBI Taxonomy" id="7245"/>
    <lineage>
        <taxon>Eukaryota</taxon>
        <taxon>Metazoa</taxon>
        <taxon>Ecdysozoa</taxon>
        <taxon>Arthropoda</taxon>
        <taxon>Hexapoda</taxon>
        <taxon>Insecta</taxon>
        <taxon>Pterygota</taxon>
        <taxon>Neoptera</taxon>
        <taxon>Endopterygota</taxon>
        <taxon>Diptera</taxon>
        <taxon>Brachycera</taxon>
        <taxon>Muscomorpha</taxon>
        <taxon>Ephydroidea</taxon>
        <taxon>Drosophilidae</taxon>
        <taxon>Drosophila</taxon>
        <taxon>Sophophora</taxon>
    </lineage>
</organism>
<keyword evidence="3" id="KW-0813">Transport</keyword>
<evidence type="ECO:0000259" key="14">
    <source>
        <dbReference type="Pfam" id="PF07885"/>
    </source>
</evidence>
<evidence type="ECO:0000313" key="16">
    <source>
        <dbReference type="Proteomes" id="UP000002282"/>
    </source>
</evidence>
<keyword evidence="4" id="KW-0633">Potassium transport</keyword>
<keyword evidence="16" id="KW-1185">Reference proteome</keyword>
<dbReference type="Gene3D" id="1.10.287.70">
    <property type="match status" value="1"/>
</dbReference>
<keyword evidence="7" id="KW-0630">Potassium</keyword>
<keyword evidence="10 13" id="KW-0472">Membrane</keyword>
<evidence type="ECO:0000256" key="12">
    <source>
        <dbReference type="SAM" id="MobiDB-lite"/>
    </source>
</evidence>
<dbReference type="InterPro" id="IPR003092">
    <property type="entry name" value="2pore_dom_K_chnl_TASK"/>
</dbReference>
<keyword evidence="6" id="KW-0631">Potassium channel</keyword>
<dbReference type="HOGENOM" id="CLU_980993_0_0_1"/>
<evidence type="ECO:0000256" key="2">
    <source>
        <dbReference type="ARBA" id="ARBA00006666"/>
    </source>
</evidence>
<keyword evidence="8 13" id="KW-1133">Transmembrane helix</keyword>
<dbReference type="GO" id="GO:0046982">
    <property type="term" value="F:protein heterodimerization activity"/>
    <property type="evidence" value="ECO:0007669"/>
    <property type="project" value="EnsemblMetazoa"/>
</dbReference>
<evidence type="ECO:0000256" key="11">
    <source>
        <dbReference type="ARBA" id="ARBA00023303"/>
    </source>
</evidence>
<dbReference type="PANTHER" id="PTHR11003:SF326">
    <property type="entry name" value="ACID-SENSITIVE TWO PORE DOMAIN K+ CHANNEL DTASK-6"/>
    <property type="match status" value="1"/>
</dbReference>
<dbReference type="PANTHER" id="PTHR11003">
    <property type="entry name" value="POTASSIUM CHANNEL, SUBFAMILY K"/>
    <property type="match status" value="1"/>
</dbReference>
<evidence type="ECO:0000256" key="5">
    <source>
        <dbReference type="ARBA" id="ARBA00022692"/>
    </source>
</evidence>
<dbReference type="Pfam" id="PF07885">
    <property type="entry name" value="Ion_trans_2"/>
    <property type="match status" value="1"/>
</dbReference>
<keyword evidence="9" id="KW-0406">Ion transport</keyword>
<accession>B4PQH2</accession>
<reference evidence="15 16" key="2">
    <citation type="journal article" date="2007" name="PLoS Biol.">
        <title>Principles of genome evolution in the Drosophila melanogaster species group.</title>
        <authorList>
            <person name="Ranz J.M."/>
            <person name="Maurin D."/>
            <person name="Chan Y.S."/>
            <person name="von Grotthuss M."/>
            <person name="Hillier L.W."/>
            <person name="Roote J."/>
            <person name="Ashburner M."/>
            <person name="Bergman C.M."/>
        </authorList>
    </citation>
    <scope>NUCLEOTIDE SEQUENCE [LARGE SCALE GENOMIC DNA]</scope>
    <source>
        <strain evidence="16">Tai18E2 / Tucson 14021-0261.01</strain>
    </source>
</reference>
<evidence type="ECO:0000256" key="8">
    <source>
        <dbReference type="ARBA" id="ARBA00022989"/>
    </source>
</evidence>
<evidence type="ECO:0000256" key="4">
    <source>
        <dbReference type="ARBA" id="ARBA00022538"/>
    </source>
</evidence>
<evidence type="ECO:0000256" key="10">
    <source>
        <dbReference type="ARBA" id="ARBA00023136"/>
    </source>
</evidence>
<dbReference type="PRINTS" id="PR01095">
    <property type="entry name" value="TASKCHANNEL"/>
</dbReference>
<dbReference type="AlphaFoldDB" id="B4PQH2"/>
<feature type="domain" description="Potassium channel" evidence="14">
    <location>
        <begin position="67"/>
        <end position="132"/>
    </location>
</feature>
<protein>
    <recommendedName>
        <fullName evidence="14">Potassium channel domain-containing protein</fullName>
    </recommendedName>
</protein>
<comment type="subcellular location">
    <subcellularLocation>
        <location evidence="1">Membrane</location>
        <topology evidence="1">Multi-pass membrane protein</topology>
    </subcellularLocation>
</comment>
<dbReference type="GO" id="GO:0005886">
    <property type="term" value="C:plasma membrane"/>
    <property type="evidence" value="ECO:0007669"/>
    <property type="project" value="TreeGrafter"/>
</dbReference>
<name>B4PQH2_DROYA</name>
<dbReference type="GO" id="GO:0022841">
    <property type="term" value="F:potassium ion leak channel activity"/>
    <property type="evidence" value="ECO:0007669"/>
    <property type="project" value="TreeGrafter"/>
</dbReference>
<dbReference type="GO" id="GO:0030322">
    <property type="term" value="P:stabilization of membrane potential"/>
    <property type="evidence" value="ECO:0007669"/>
    <property type="project" value="TreeGrafter"/>
</dbReference>
<dbReference type="InterPro" id="IPR013099">
    <property type="entry name" value="K_chnl_dom"/>
</dbReference>
<proteinExistence type="inferred from homology"/>
<reference evidence="15 16" key="1">
    <citation type="journal article" date="2007" name="Nature">
        <title>Evolution of genes and genomes on the Drosophila phylogeny.</title>
        <authorList>
            <consortium name="Drosophila 12 Genomes Consortium"/>
            <person name="Clark A.G."/>
            <person name="Eisen M.B."/>
            <person name="Smith D.R."/>
            <person name="Bergman C.M."/>
            <person name="Oliver B."/>
            <person name="Markow T.A."/>
            <person name="Kaufman T.C."/>
            <person name="Kellis M."/>
            <person name="Gelbart W."/>
            <person name="Iyer V.N."/>
            <person name="Pollard D.A."/>
            <person name="Sackton T.B."/>
            <person name="Larracuente A.M."/>
            <person name="Singh N.D."/>
            <person name="Abad J.P."/>
            <person name="Abt D.N."/>
            <person name="Adryan B."/>
            <person name="Aguade M."/>
            <person name="Akashi H."/>
            <person name="Anderson W.W."/>
            <person name="Aquadro C.F."/>
            <person name="Ardell D.H."/>
            <person name="Arguello R."/>
            <person name="Artieri C.G."/>
            <person name="Barbash D.A."/>
            <person name="Barker D."/>
            <person name="Barsanti P."/>
            <person name="Batterham P."/>
            <person name="Batzoglou S."/>
            <person name="Begun D."/>
            <person name="Bhutkar A."/>
            <person name="Blanco E."/>
            <person name="Bosak S.A."/>
            <person name="Bradley R.K."/>
            <person name="Brand A.D."/>
            <person name="Brent M.R."/>
            <person name="Brooks A.N."/>
            <person name="Brown R.H."/>
            <person name="Butlin R.K."/>
            <person name="Caggese C."/>
            <person name="Calvi B.R."/>
            <person name="Bernardo de Carvalho A."/>
            <person name="Caspi A."/>
            <person name="Castrezana S."/>
            <person name="Celniker S.E."/>
            <person name="Chang J.L."/>
            <person name="Chapple C."/>
            <person name="Chatterji S."/>
            <person name="Chinwalla A."/>
            <person name="Civetta A."/>
            <person name="Clifton S.W."/>
            <person name="Comeron J.M."/>
            <person name="Costello J.C."/>
            <person name="Coyne J.A."/>
            <person name="Daub J."/>
            <person name="David R.G."/>
            <person name="Delcher A.L."/>
            <person name="Delehaunty K."/>
            <person name="Do C.B."/>
            <person name="Ebling H."/>
            <person name="Edwards K."/>
            <person name="Eickbush T."/>
            <person name="Evans J.D."/>
            <person name="Filipski A."/>
            <person name="Findeiss S."/>
            <person name="Freyhult E."/>
            <person name="Fulton L."/>
            <person name="Fulton R."/>
            <person name="Garcia A.C."/>
            <person name="Gardiner A."/>
            <person name="Garfield D.A."/>
            <person name="Garvin B.E."/>
            <person name="Gibson G."/>
            <person name="Gilbert D."/>
            <person name="Gnerre S."/>
            <person name="Godfrey J."/>
            <person name="Good R."/>
            <person name="Gotea V."/>
            <person name="Gravely B."/>
            <person name="Greenberg A.J."/>
            <person name="Griffiths-Jones S."/>
            <person name="Gross S."/>
            <person name="Guigo R."/>
            <person name="Gustafson E.A."/>
            <person name="Haerty W."/>
            <person name="Hahn M.W."/>
            <person name="Halligan D.L."/>
            <person name="Halpern A.L."/>
            <person name="Halter G.M."/>
            <person name="Han M.V."/>
            <person name="Heger A."/>
            <person name="Hillier L."/>
            <person name="Hinrichs A.S."/>
            <person name="Holmes I."/>
            <person name="Hoskins R.A."/>
            <person name="Hubisz M.J."/>
            <person name="Hultmark D."/>
            <person name="Huntley M.A."/>
            <person name="Jaffe D.B."/>
            <person name="Jagadeeshan S."/>
            <person name="Jeck W.R."/>
            <person name="Johnson J."/>
            <person name="Jones C.D."/>
            <person name="Jordan W.C."/>
            <person name="Karpen G.H."/>
            <person name="Kataoka E."/>
            <person name="Keightley P.D."/>
            <person name="Kheradpour P."/>
            <person name="Kirkness E.F."/>
            <person name="Koerich L.B."/>
            <person name="Kristiansen K."/>
            <person name="Kudrna D."/>
            <person name="Kulathinal R.J."/>
            <person name="Kumar S."/>
            <person name="Kwok R."/>
            <person name="Lander E."/>
            <person name="Langley C.H."/>
            <person name="Lapoint R."/>
            <person name="Lazzaro B.P."/>
            <person name="Lee S.J."/>
            <person name="Levesque L."/>
            <person name="Li R."/>
            <person name="Lin C.F."/>
            <person name="Lin M.F."/>
            <person name="Lindblad-Toh K."/>
            <person name="Llopart A."/>
            <person name="Long M."/>
            <person name="Low L."/>
            <person name="Lozovsky E."/>
            <person name="Lu J."/>
            <person name="Luo M."/>
            <person name="Machado C.A."/>
            <person name="Makalowski W."/>
            <person name="Marzo M."/>
            <person name="Matsuda M."/>
            <person name="Matzkin L."/>
            <person name="McAllister B."/>
            <person name="McBride C.S."/>
            <person name="McKernan B."/>
            <person name="McKernan K."/>
            <person name="Mendez-Lago M."/>
            <person name="Minx P."/>
            <person name="Mollenhauer M.U."/>
            <person name="Montooth K."/>
            <person name="Mount S.M."/>
            <person name="Mu X."/>
            <person name="Myers E."/>
            <person name="Negre B."/>
            <person name="Newfeld S."/>
            <person name="Nielsen R."/>
            <person name="Noor M.A."/>
            <person name="O'Grady P."/>
            <person name="Pachter L."/>
            <person name="Papaceit M."/>
            <person name="Parisi M.J."/>
            <person name="Parisi M."/>
            <person name="Parts L."/>
            <person name="Pedersen J.S."/>
            <person name="Pesole G."/>
            <person name="Phillippy A.M."/>
            <person name="Ponting C.P."/>
            <person name="Pop M."/>
            <person name="Porcelli D."/>
            <person name="Powell J.R."/>
            <person name="Prohaska S."/>
            <person name="Pruitt K."/>
            <person name="Puig M."/>
            <person name="Quesneville H."/>
            <person name="Ram K.R."/>
            <person name="Rand D."/>
            <person name="Rasmussen M.D."/>
            <person name="Reed L.K."/>
            <person name="Reenan R."/>
            <person name="Reily A."/>
            <person name="Remington K.A."/>
            <person name="Rieger T.T."/>
            <person name="Ritchie M.G."/>
            <person name="Robin C."/>
            <person name="Rogers Y.H."/>
            <person name="Rohde C."/>
            <person name="Rozas J."/>
            <person name="Rubenfield M.J."/>
            <person name="Ruiz A."/>
            <person name="Russo S."/>
            <person name="Salzberg S.L."/>
            <person name="Sanchez-Gracia A."/>
            <person name="Saranga D.J."/>
            <person name="Sato H."/>
            <person name="Schaeffer S.W."/>
            <person name="Schatz M.C."/>
            <person name="Schlenke T."/>
            <person name="Schwartz R."/>
            <person name="Segarra C."/>
            <person name="Singh R.S."/>
            <person name="Sirot L."/>
            <person name="Sirota M."/>
            <person name="Sisneros N.B."/>
            <person name="Smith C.D."/>
            <person name="Smith T.F."/>
            <person name="Spieth J."/>
            <person name="Stage D.E."/>
            <person name="Stark A."/>
            <person name="Stephan W."/>
            <person name="Strausberg R.L."/>
            <person name="Strempel S."/>
            <person name="Sturgill D."/>
            <person name="Sutton G."/>
            <person name="Sutton G.G."/>
            <person name="Tao W."/>
            <person name="Teichmann S."/>
            <person name="Tobari Y.N."/>
            <person name="Tomimura Y."/>
            <person name="Tsolas J.M."/>
            <person name="Valente V.L."/>
            <person name="Venter E."/>
            <person name="Venter J.C."/>
            <person name="Vicario S."/>
            <person name="Vieira F.G."/>
            <person name="Vilella A.J."/>
            <person name="Villasante A."/>
            <person name="Walenz B."/>
            <person name="Wang J."/>
            <person name="Wasserman M."/>
            <person name="Watts T."/>
            <person name="Wilson D."/>
            <person name="Wilson R.K."/>
            <person name="Wing R.A."/>
            <person name="Wolfner M.F."/>
            <person name="Wong A."/>
            <person name="Wong G.K."/>
            <person name="Wu C.I."/>
            <person name="Wu G."/>
            <person name="Yamamoto D."/>
            <person name="Yang H.P."/>
            <person name="Yang S.P."/>
            <person name="Yorke J.A."/>
            <person name="Yoshida K."/>
            <person name="Zdobnov E."/>
            <person name="Zhang P."/>
            <person name="Zhang Y."/>
            <person name="Zimin A.V."/>
            <person name="Baldwin J."/>
            <person name="Abdouelleil A."/>
            <person name="Abdulkadir J."/>
            <person name="Abebe A."/>
            <person name="Abera B."/>
            <person name="Abreu J."/>
            <person name="Acer S.C."/>
            <person name="Aftuck L."/>
            <person name="Alexander A."/>
            <person name="An P."/>
            <person name="Anderson E."/>
            <person name="Anderson S."/>
            <person name="Arachi H."/>
            <person name="Azer M."/>
            <person name="Bachantsang P."/>
            <person name="Barry A."/>
            <person name="Bayul T."/>
            <person name="Berlin A."/>
            <person name="Bessette D."/>
            <person name="Bloom T."/>
            <person name="Blye J."/>
            <person name="Boguslavskiy L."/>
            <person name="Bonnet C."/>
            <person name="Boukhgalter B."/>
            <person name="Bourzgui I."/>
            <person name="Brown A."/>
            <person name="Cahill P."/>
            <person name="Channer S."/>
            <person name="Cheshatsang Y."/>
            <person name="Chuda L."/>
            <person name="Citroen M."/>
            <person name="Collymore A."/>
            <person name="Cooke P."/>
            <person name="Costello M."/>
            <person name="D'Aco K."/>
            <person name="Daza R."/>
            <person name="De Haan G."/>
            <person name="DeGray S."/>
            <person name="DeMaso C."/>
            <person name="Dhargay N."/>
            <person name="Dooley K."/>
            <person name="Dooley E."/>
            <person name="Doricent M."/>
            <person name="Dorje P."/>
            <person name="Dorjee K."/>
            <person name="Dupes A."/>
            <person name="Elong R."/>
            <person name="Falk J."/>
            <person name="Farina A."/>
            <person name="Faro S."/>
            <person name="Ferguson D."/>
            <person name="Fisher S."/>
            <person name="Foley C.D."/>
            <person name="Franke A."/>
            <person name="Friedrich D."/>
            <person name="Gadbois L."/>
            <person name="Gearin G."/>
            <person name="Gearin C.R."/>
            <person name="Giannoukos G."/>
            <person name="Goode T."/>
            <person name="Graham J."/>
            <person name="Grandbois E."/>
            <person name="Grewal S."/>
            <person name="Gyaltsen K."/>
            <person name="Hafez N."/>
            <person name="Hagos B."/>
            <person name="Hall J."/>
            <person name="Henson C."/>
            <person name="Hollinger A."/>
            <person name="Honan T."/>
            <person name="Huard M.D."/>
            <person name="Hughes L."/>
            <person name="Hurhula B."/>
            <person name="Husby M.E."/>
            <person name="Kamat A."/>
            <person name="Kanga B."/>
            <person name="Kashin S."/>
            <person name="Khazanovich D."/>
            <person name="Kisner P."/>
            <person name="Lance K."/>
            <person name="Lara M."/>
            <person name="Lee W."/>
            <person name="Lennon N."/>
            <person name="Letendre F."/>
            <person name="LeVine R."/>
            <person name="Lipovsky A."/>
            <person name="Liu X."/>
            <person name="Liu J."/>
            <person name="Liu S."/>
            <person name="Lokyitsang T."/>
            <person name="Lokyitsang Y."/>
            <person name="Lubonja R."/>
            <person name="Lui A."/>
            <person name="MacDonald P."/>
            <person name="Magnisalis V."/>
            <person name="Maru K."/>
            <person name="Matthews C."/>
            <person name="McCusker W."/>
            <person name="McDonough S."/>
            <person name="Mehta T."/>
            <person name="Meldrim J."/>
            <person name="Meneus L."/>
            <person name="Mihai O."/>
            <person name="Mihalev A."/>
            <person name="Mihova T."/>
            <person name="Mittelman R."/>
            <person name="Mlenga V."/>
            <person name="Montmayeur A."/>
            <person name="Mulrain L."/>
            <person name="Navidi A."/>
            <person name="Naylor J."/>
            <person name="Negash T."/>
            <person name="Nguyen T."/>
            <person name="Nguyen N."/>
            <person name="Nicol R."/>
            <person name="Norbu C."/>
            <person name="Norbu N."/>
            <person name="Novod N."/>
            <person name="O'Neill B."/>
            <person name="Osman S."/>
            <person name="Markiewicz E."/>
            <person name="Oyono O.L."/>
            <person name="Patti C."/>
            <person name="Phunkhang P."/>
            <person name="Pierre F."/>
            <person name="Priest M."/>
            <person name="Raghuraman S."/>
            <person name="Rege F."/>
            <person name="Reyes R."/>
            <person name="Rise C."/>
            <person name="Rogov P."/>
            <person name="Ross K."/>
            <person name="Ryan E."/>
            <person name="Settipalli S."/>
            <person name="Shea T."/>
            <person name="Sherpa N."/>
            <person name="Shi L."/>
            <person name="Shih D."/>
            <person name="Sparrow T."/>
            <person name="Spaulding J."/>
            <person name="Stalker J."/>
            <person name="Stange-Thomann N."/>
            <person name="Stavropoulos S."/>
            <person name="Stone C."/>
            <person name="Strader C."/>
            <person name="Tesfaye S."/>
            <person name="Thomson T."/>
            <person name="Thoulutsang Y."/>
            <person name="Thoulutsang D."/>
            <person name="Topham K."/>
            <person name="Topping I."/>
            <person name="Tsamla T."/>
            <person name="Vassiliev H."/>
            <person name="Vo A."/>
            <person name="Wangchuk T."/>
            <person name="Wangdi T."/>
            <person name="Weiand M."/>
            <person name="Wilkinson J."/>
            <person name="Wilson A."/>
            <person name="Yadav S."/>
            <person name="Young G."/>
            <person name="Yu Q."/>
            <person name="Zembek L."/>
            <person name="Zhong D."/>
            <person name="Zimmer A."/>
            <person name="Zwirko Z."/>
            <person name="Jaffe D.B."/>
            <person name="Alvarez P."/>
            <person name="Brockman W."/>
            <person name="Butler J."/>
            <person name="Chin C."/>
            <person name="Gnerre S."/>
            <person name="Grabherr M."/>
            <person name="Kleber M."/>
            <person name="Mauceli E."/>
            <person name="MacCallum I."/>
        </authorList>
    </citation>
    <scope>NUCLEOTIDE SEQUENCE [LARGE SCALE GENOMIC DNA]</scope>
    <source>
        <strain evidence="16">Tai18E2 / Tucson 14021-0261.01</strain>
    </source>
</reference>
<keyword evidence="11" id="KW-0407">Ion channel</keyword>
<evidence type="ECO:0000256" key="7">
    <source>
        <dbReference type="ARBA" id="ARBA00022958"/>
    </source>
</evidence>
<evidence type="ECO:0000256" key="9">
    <source>
        <dbReference type="ARBA" id="ARBA00023065"/>
    </source>
</evidence>
<dbReference type="Proteomes" id="UP000002282">
    <property type="component" value="Chromosome 3R"/>
</dbReference>
<comment type="similarity">
    <text evidence="2">Belongs to the two pore domain potassium channel (TC 1.A.1.8) family.</text>
</comment>
<dbReference type="InterPro" id="IPR003280">
    <property type="entry name" value="2pore_dom_K_chnl"/>
</dbReference>
<sequence length="333" mass="37264">MKKQNVRTISLIVCTFTYLLVGAAVFDALESETEKRRWEALQDAEDMIIRKYNISQEDFKVMETVVLKSESHKAGQQWKFTGAFYYATTVLTTIGYGHSTPSTVGGKLFTMCYAIVGIPLGLVMFQSIGERVNRLSSYTKEHQEYAITTTTRIPLPSLQRYTPPTRHSEHPQGSPIRYASNPLINPLQALQVAVKLEGDVITSNGSILSGYEGHDGQSLNGSNTSSMCSCHCMCLNGNRHKKSNNLGKSNDAENQYKLRRSPTHIRHLLPEVVPMQDLNYDYDTQSLHTLADRGTMDSSYMGVDMADMGDTASMELRPHTLLKRNVSLLSIRI</sequence>
<evidence type="ECO:0000313" key="15">
    <source>
        <dbReference type="EMBL" id="EDW97268.2"/>
    </source>
</evidence>
<gene>
    <name evidence="15" type="primary">Dyak\GE24425</name>
    <name evidence="15" type="synonym">dyak_GLEANR_8123</name>
    <name evidence="15" type="synonym">GE24425</name>
    <name evidence="15" type="ORF">Dyak_GE24425</name>
</gene>
<dbReference type="SMR" id="B4PQH2"/>
<dbReference type="SUPFAM" id="SSF81324">
    <property type="entry name" value="Voltage-gated potassium channels"/>
    <property type="match status" value="1"/>
</dbReference>
<dbReference type="EMBL" id="CM000160">
    <property type="protein sequence ID" value="EDW97268.2"/>
    <property type="molecule type" value="Genomic_DNA"/>
</dbReference>
<feature type="transmembrane region" description="Helical" evidence="13">
    <location>
        <begin position="78"/>
        <end position="96"/>
    </location>
</feature>
<dbReference type="GO" id="GO:0015271">
    <property type="term" value="F:outward rectifier potassium channel activity"/>
    <property type="evidence" value="ECO:0007669"/>
    <property type="project" value="TreeGrafter"/>
</dbReference>
<keyword evidence="5 13" id="KW-0812">Transmembrane</keyword>
<evidence type="ECO:0000256" key="3">
    <source>
        <dbReference type="ARBA" id="ARBA00022448"/>
    </source>
</evidence>
<feature type="region of interest" description="Disordered" evidence="12">
    <location>
        <begin position="156"/>
        <end position="178"/>
    </location>
</feature>
<feature type="transmembrane region" description="Helical" evidence="13">
    <location>
        <begin position="108"/>
        <end position="125"/>
    </location>
</feature>
<evidence type="ECO:0000256" key="6">
    <source>
        <dbReference type="ARBA" id="ARBA00022826"/>
    </source>
</evidence>
<evidence type="ECO:0000256" key="1">
    <source>
        <dbReference type="ARBA" id="ARBA00004141"/>
    </source>
</evidence>
<feature type="transmembrane region" description="Helical" evidence="13">
    <location>
        <begin position="6"/>
        <end position="29"/>
    </location>
</feature>
<evidence type="ECO:0000256" key="13">
    <source>
        <dbReference type="SAM" id="Phobius"/>
    </source>
</evidence>